<organism evidence="1">
    <name type="scientific">Tanacetum cinerariifolium</name>
    <name type="common">Dalmatian daisy</name>
    <name type="synonym">Chrysanthemum cinerariifolium</name>
    <dbReference type="NCBI Taxonomy" id="118510"/>
    <lineage>
        <taxon>Eukaryota</taxon>
        <taxon>Viridiplantae</taxon>
        <taxon>Streptophyta</taxon>
        <taxon>Embryophyta</taxon>
        <taxon>Tracheophyta</taxon>
        <taxon>Spermatophyta</taxon>
        <taxon>Magnoliopsida</taxon>
        <taxon>eudicotyledons</taxon>
        <taxon>Gunneridae</taxon>
        <taxon>Pentapetalae</taxon>
        <taxon>asterids</taxon>
        <taxon>campanulids</taxon>
        <taxon>Asterales</taxon>
        <taxon>Asteraceae</taxon>
        <taxon>Asteroideae</taxon>
        <taxon>Anthemideae</taxon>
        <taxon>Anthemidinae</taxon>
        <taxon>Tanacetum</taxon>
    </lineage>
</organism>
<keyword evidence="1" id="KW-0808">Transferase</keyword>
<accession>A0A699QGF0</accession>
<feature type="non-terminal residue" evidence="1">
    <location>
        <position position="1"/>
    </location>
</feature>
<gene>
    <name evidence="1" type="ORF">Tci_839046</name>
</gene>
<dbReference type="AlphaFoldDB" id="A0A699QGF0"/>
<dbReference type="GO" id="GO:0003964">
    <property type="term" value="F:RNA-directed DNA polymerase activity"/>
    <property type="evidence" value="ECO:0007669"/>
    <property type="project" value="UniProtKB-KW"/>
</dbReference>
<evidence type="ECO:0000313" key="1">
    <source>
        <dbReference type="EMBL" id="GFC67076.1"/>
    </source>
</evidence>
<protein>
    <submittedName>
        <fullName evidence="1">Reverse transcriptase domain-containing protein</fullName>
    </submittedName>
</protein>
<reference evidence="1" key="1">
    <citation type="journal article" date="2019" name="Sci. Rep.">
        <title>Draft genome of Tanacetum cinerariifolium, the natural source of mosquito coil.</title>
        <authorList>
            <person name="Yamashiro T."/>
            <person name="Shiraishi A."/>
            <person name="Satake H."/>
            <person name="Nakayama K."/>
        </authorList>
    </citation>
    <scope>NUCLEOTIDE SEQUENCE</scope>
</reference>
<comment type="caution">
    <text evidence="1">The sequence shown here is derived from an EMBL/GenBank/DDBJ whole genome shotgun (WGS) entry which is preliminary data.</text>
</comment>
<name>A0A699QGF0_TANCI</name>
<sequence length="146" mass="16518">EVLGFSDVVASGNPTPYYDPIVSNSSSTLTPFDESDFILYEESDAFIAIDDEPISPEIDATYYDPEGDILYFENLLKEDLFQLPPMDLKVAEESKEKYSVKEPPEVELKEFSGELAHNNLEIKEAGFNFEEEICLIENLLYDNSSP</sequence>
<proteinExistence type="predicted"/>
<dbReference type="EMBL" id="BKCJ011013875">
    <property type="protein sequence ID" value="GFC67076.1"/>
    <property type="molecule type" value="Genomic_DNA"/>
</dbReference>
<keyword evidence="1" id="KW-0695">RNA-directed DNA polymerase</keyword>
<keyword evidence="1" id="KW-0548">Nucleotidyltransferase</keyword>